<comment type="caution">
    <text evidence="1">The sequence shown here is derived from an EMBL/GenBank/DDBJ whole genome shotgun (WGS) entry which is preliminary data.</text>
</comment>
<dbReference type="AlphaFoldDB" id="A0AB38CWY6"/>
<sequence>MSGLGEQPEYDIVGVTALTPARARLMPECYGGYPLALLVCRSPQYDPSDEGIRQTRIEAGYLVKGVVVPYGAGYELPRGVLDPDFPKGDVEILDVEALPVTLRCAKDDRPTVIALVLERNSKGFTRVKPGATWGGHTVHSVDESFEVDLGPYRGDSGRTGLRGRVARMRRSDW</sequence>
<dbReference type="Proteomes" id="UP000185210">
    <property type="component" value="Unassembled WGS sequence"/>
</dbReference>
<gene>
    <name evidence="1" type="ORF">SAMEA2070301_01751</name>
</gene>
<proteinExistence type="predicted"/>
<name>A0AB38CWY6_9MYCO</name>
<organism evidence="1 2">
    <name type="scientific">Mycobacteroides abscessus subsp. abscessus</name>
    <dbReference type="NCBI Taxonomy" id="1185650"/>
    <lineage>
        <taxon>Bacteria</taxon>
        <taxon>Bacillati</taxon>
        <taxon>Actinomycetota</taxon>
        <taxon>Actinomycetes</taxon>
        <taxon>Mycobacteriales</taxon>
        <taxon>Mycobacteriaceae</taxon>
        <taxon>Mycobacteroides</taxon>
        <taxon>Mycobacteroides abscessus</taxon>
    </lineage>
</organism>
<reference evidence="1 2" key="1">
    <citation type="submission" date="2016-11" db="EMBL/GenBank/DDBJ databases">
        <authorList>
            <consortium name="Pathogen Informatics"/>
        </authorList>
    </citation>
    <scope>NUCLEOTIDE SEQUENCE [LARGE SCALE GENOMIC DNA]</scope>
    <source>
        <strain evidence="1 2">104</strain>
    </source>
</reference>
<accession>A0AB38CWY6</accession>
<evidence type="ECO:0000313" key="2">
    <source>
        <dbReference type="Proteomes" id="UP000185210"/>
    </source>
</evidence>
<dbReference type="RefSeq" id="WP_052544294.1">
    <property type="nucleotide sequence ID" value="NZ_CAACXP010000006.1"/>
</dbReference>
<dbReference type="EMBL" id="FSHM01000002">
    <property type="protein sequence ID" value="SIA64586.1"/>
    <property type="molecule type" value="Genomic_DNA"/>
</dbReference>
<evidence type="ECO:0000313" key="1">
    <source>
        <dbReference type="EMBL" id="SIA64586.1"/>
    </source>
</evidence>
<protein>
    <recommendedName>
        <fullName evidence="3">Inorganic diphosphatase</fullName>
    </recommendedName>
</protein>
<evidence type="ECO:0008006" key="3">
    <source>
        <dbReference type="Google" id="ProtNLM"/>
    </source>
</evidence>